<dbReference type="PANTHER" id="PTHR21016">
    <property type="entry name" value="BETA-AMYLOID BINDING PROTEIN-RELATED"/>
    <property type="match status" value="1"/>
</dbReference>
<evidence type="ECO:0000256" key="2">
    <source>
        <dbReference type="ARBA" id="ARBA00022692"/>
    </source>
</evidence>
<evidence type="ECO:0000256" key="1">
    <source>
        <dbReference type="ARBA" id="ARBA00004141"/>
    </source>
</evidence>
<dbReference type="Proteomes" id="UP000199134">
    <property type="component" value="Unassembled WGS sequence"/>
</dbReference>
<keyword evidence="8" id="KW-1185">Reference proteome</keyword>
<comment type="subcellular location">
    <subcellularLocation>
        <location evidence="1">Membrane</location>
        <topology evidence="1">Multi-pass membrane protein</topology>
    </subcellularLocation>
</comment>
<name>A0A1H0HBL8_9BACT</name>
<dbReference type="PANTHER" id="PTHR21016:SF25">
    <property type="entry name" value="TM2 DOMAIN-CONTAINING PROTEIN DDB_G0277895-RELATED"/>
    <property type="match status" value="1"/>
</dbReference>
<dbReference type="InterPro" id="IPR007829">
    <property type="entry name" value="TM2"/>
</dbReference>
<gene>
    <name evidence="7" type="ORF">SAMN04487900_11120</name>
    <name evidence="6" type="ORF">SAMN04487901_108109</name>
</gene>
<keyword evidence="4" id="KW-0472">Membrane</keyword>
<feature type="domain" description="TM2" evidence="5">
    <location>
        <begin position="50"/>
        <end position="92"/>
    </location>
</feature>
<dbReference type="Pfam" id="PF05154">
    <property type="entry name" value="TM2"/>
    <property type="match status" value="1"/>
</dbReference>
<evidence type="ECO:0000256" key="3">
    <source>
        <dbReference type="ARBA" id="ARBA00022989"/>
    </source>
</evidence>
<dbReference type="STRING" id="645274.SAMN04487901_108109"/>
<evidence type="ECO:0000313" key="8">
    <source>
        <dbReference type="Proteomes" id="UP000198779"/>
    </source>
</evidence>
<evidence type="ECO:0000259" key="5">
    <source>
        <dbReference type="Pfam" id="PF05154"/>
    </source>
</evidence>
<dbReference type="RefSeq" id="WP_237793075.1">
    <property type="nucleotide sequence ID" value="NZ_CP091790.1"/>
</dbReference>
<dbReference type="EMBL" id="FNCQ01000008">
    <property type="protein sequence ID" value="SDG73423.1"/>
    <property type="molecule type" value="Genomic_DNA"/>
</dbReference>
<keyword evidence="3" id="KW-1133">Transmembrane helix</keyword>
<organism evidence="7 9">
    <name type="scientific">Prevotella communis</name>
    <dbReference type="NCBI Taxonomy" id="2913614"/>
    <lineage>
        <taxon>Bacteria</taxon>
        <taxon>Pseudomonadati</taxon>
        <taxon>Bacteroidota</taxon>
        <taxon>Bacteroidia</taxon>
        <taxon>Bacteroidales</taxon>
        <taxon>Prevotellaceae</taxon>
        <taxon>Prevotella</taxon>
    </lineage>
</organism>
<sequence length="110" mass="12020">MTKEQIDQLIDMNCDKLASEFIPQIRERLENVDEGVAQAAFSNLKGGTLMTFIAWFLGGLGVDRFMLGDTGLGIAKLLTCGGCGIWTIIDIFTAGSRTRKYNAQKVLSSI</sequence>
<evidence type="ECO:0000256" key="4">
    <source>
        <dbReference type="ARBA" id="ARBA00023136"/>
    </source>
</evidence>
<proteinExistence type="predicted"/>
<protein>
    <submittedName>
        <fullName evidence="7">TM2 domain-containing protein</fullName>
    </submittedName>
</protein>
<dbReference type="InterPro" id="IPR050932">
    <property type="entry name" value="TM2D1-3-like"/>
</dbReference>
<evidence type="ECO:0000313" key="7">
    <source>
        <dbReference type="EMBL" id="SDO16547.1"/>
    </source>
</evidence>
<accession>A0A1H0HBL8</accession>
<dbReference type="Proteomes" id="UP000198779">
    <property type="component" value="Unassembled WGS sequence"/>
</dbReference>
<dbReference type="GO" id="GO:0016020">
    <property type="term" value="C:membrane"/>
    <property type="evidence" value="ECO:0007669"/>
    <property type="project" value="UniProtKB-SubCell"/>
</dbReference>
<evidence type="ECO:0000313" key="6">
    <source>
        <dbReference type="EMBL" id="SDG73423.1"/>
    </source>
</evidence>
<evidence type="ECO:0000313" key="9">
    <source>
        <dbReference type="Proteomes" id="UP000199134"/>
    </source>
</evidence>
<reference evidence="7 8" key="2">
    <citation type="submission" date="2016-10" db="EMBL/GenBank/DDBJ databases">
        <authorList>
            <person name="Varghese N."/>
            <person name="Submissions S."/>
        </authorList>
    </citation>
    <scope>NUCLEOTIDE SEQUENCE</scope>
    <source>
        <strain evidence="7">BP1-145</strain>
        <strain evidence="8">BP1-148</strain>
    </source>
</reference>
<dbReference type="EMBL" id="FNIW01000011">
    <property type="protein sequence ID" value="SDO16547.1"/>
    <property type="molecule type" value="Genomic_DNA"/>
</dbReference>
<dbReference type="AlphaFoldDB" id="A0A1H0HBL8"/>
<keyword evidence="2" id="KW-0812">Transmembrane</keyword>
<reference evidence="6 9" key="1">
    <citation type="submission" date="2016-10" db="EMBL/GenBank/DDBJ databases">
        <authorList>
            <person name="de Groot N.N."/>
        </authorList>
    </citation>
    <scope>NUCLEOTIDE SEQUENCE [LARGE SCALE GENOMIC DNA]</scope>
    <source>
        <strain evidence="9">BP1-145</strain>
        <strain evidence="6">BP1-148</strain>
    </source>
</reference>
<accession>A0A1G7WNE1</accession>